<accession>A0A2S9JTU1</accession>
<comment type="caution">
    <text evidence="1">The sequence shown here is derived from an EMBL/GenBank/DDBJ whole genome shotgun (WGS) entry which is preliminary data.</text>
</comment>
<dbReference type="PANTHER" id="PTHR42852:SF13">
    <property type="entry name" value="PROTEIN DIPZ"/>
    <property type="match status" value="1"/>
</dbReference>
<dbReference type="EMBL" id="PVBS01000001">
    <property type="protein sequence ID" value="PRD56707.1"/>
    <property type="molecule type" value="Genomic_DNA"/>
</dbReference>
<reference evidence="1 2" key="1">
    <citation type="submission" date="2018-02" db="EMBL/GenBank/DDBJ databases">
        <title>The draft genome of Sphingobacterium gobiense H7.</title>
        <authorList>
            <person name="Li L."/>
            <person name="Liu L."/>
            <person name="Zhang X."/>
            <person name="Wang T."/>
            <person name="Liang L."/>
        </authorList>
    </citation>
    <scope>NUCLEOTIDE SEQUENCE [LARGE SCALE GENOMIC DNA]</scope>
    <source>
        <strain evidence="1 2">ACCC 05757</strain>
    </source>
</reference>
<dbReference type="InterPro" id="IPR050553">
    <property type="entry name" value="Thioredoxin_ResA/DsbE_sf"/>
</dbReference>
<dbReference type="InterPro" id="IPR036249">
    <property type="entry name" value="Thioredoxin-like_sf"/>
</dbReference>
<evidence type="ECO:0008006" key="3">
    <source>
        <dbReference type="Google" id="ProtNLM"/>
    </source>
</evidence>
<proteinExistence type="predicted"/>
<keyword evidence="2" id="KW-1185">Reference proteome</keyword>
<evidence type="ECO:0000313" key="1">
    <source>
        <dbReference type="EMBL" id="PRD56707.1"/>
    </source>
</evidence>
<dbReference type="Proteomes" id="UP000238642">
    <property type="component" value="Unassembled WGS sequence"/>
</dbReference>
<name>A0A2S9JTU1_9SPHI</name>
<sequence length="179" mass="21218">MLFNLSEAWAQSAESRTAEGQIEIKPLQVGHRVPDEFWTKEHLFLINGDTVRKTLEEHRGKILVLDFWFTGCTKCLVHQKEINYFKEKYPEDLAVIMVNSKRTRDDHEKLIRYIQGGVFRNLQLPNLISIIEDEYLDQMFSPAAYPNYFWINDQNIFQLQTFRNLLDQSYVAPFIDEKL</sequence>
<organism evidence="1 2">
    <name type="scientific">Sphingobacterium gobiense</name>
    <dbReference type="NCBI Taxonomy" id="1382456"/>
    <lineage>
        <taxon>Bacteria</taxon>
        <taxon>Pseudomonadati</taxon>
        <taxon>Bacteroidota</taxon>
        <taxon>Sphingobacteriia</taxon>
        <taxon>Sphingobacteriales</taxon>
        <taxon>Sphingobacteriaceae</taxon>
        <taxon>Sphingobacterium</taxon>
    </lineage>
</organism>
<gene>
    <name evidence="1" type="ORF">C5749_05605</name>
</gene>
<protein>
    <recommendedName>
        <fullName evidence="3">Thioredoxin domain-containing protein</fullName>
    </recommendedName>
</protein>
<dbReference type="Gene3D" id="3.40.30.10">
    <property type="entry name" value="Glutaredoxin"/>
    <property type="match status" value="1"/>
</dbReference>
<dbReference type="AlphaFoldDB" id="A0A2S9JTU1"/>
<dbReference type="SUPFAM" id="SSF52833">
    <property type="entry name" value="Thioredoxin-like"/>
    <property type="match status" value="1"/>
</dbReference>
<dbReference type="PANTHER" id="PTHR42852">
    <property type="entry name" value="THIOL:DISULFIDE INTERCHANGE PROTEIN DSBE"/>
    <property type="match status" value="1"/>
</dbReference>
<evidence type="ECO:0000313" key="2">
    <source>
        <dbReference type="Proteomes" id="UP000238642"/>
    </source>
</evidence>